<feature type="region of interest" description="Disordered" evidence="12">
    <location>
        <begin position="1"/>
        <end position="35"/>
    </location>
</feature>
<evidence type="ECO:0000256" key="1">
    <source>
        <dbReference type="ARBA" id="ARBA00022722"/>
    </source>
</evidence>
<keyword evidence="5 11" id="KW-0347">Helicase</keyword>
<dbReference type="PANTHER" id="PTHR43788">
    <property type="entry name" value="DNA2/NAM7 HELICASE FAMILY MEMBER"/>
    <property type="match status" value="1"/>
</dbReference>
<dbReference type="InterPro" id="IPR050534">
    <property type="entry name" value="Coronavir_polyprotein_1ab"/>
</dbReference>
<dbReference type="CDD" id="cd17933">
    <property type="entry name" value="DEXSc_RecD-like"/>
    <property type="match status" value="1"/>
</dbReference>
<dbReference type="CDD" id="cd18809">
    <property type="entry name" value="SF1_C_RecD"/>
    <property type="match status" value="1"/>
</dbReference>
<proteinExistence type="inferred from homology"/>
<dbReference type="EC" id="5.6.2.3" evidence="11"/>
<dbReference type="InterPro" id="IPR041851">
    <property type="entry name" value="RecD_N_sf"/>
</dbReference>
<evidence type="ECO:0000256" key="12">
    <source>
        <dbReference type="SAM" id="MobiDB-lite"/>
    </source>
</evidence>
<dbReference type="Pfam" id="PF13245">
    <property type="entry name" value="AAA_19"/>
    <property type="match status" value="1"/>
</dbReference>
<keyword evidence="7 11" id="KW-0067">ATP-binding</keyword>
<dbReference type="Pfam" id="PF13538">
    <property type="entry name" value="UvrD_C_2"/>
    <property type="match status" value="1"/>
</dbReference>
<reference evidence="15" key="2">
    <citation type="submission" date="2020-09" db="EMBL/GenBank/DDBJ databases">
        <authorList>
            <person name="Sun Q."/>
            <person name="Zhou Y."/>
        </authorList>
    </citation>
    <scope>NUCLEOTIDE SEQUENCE</scope>
    <source>
        <strain evidence="15">CGMCC 1.12827</strain>
    </source>
</reference>
<comment type="miscellaneous">
    <text evidence="11">In the RecBCD complex, RecB has a slow 3'-5' helicase, an exonuclease activity and loads RecA onto ssDNA, RecD has a fast 5'-3' helicase activity, while RecC stimulates the ATPase and processivity of the RecB helicase and contributes to recognition of the Chi site.</text>
</comment>
<keyword evidence="2 11" id="KW-0547">Nucleotide-binding</keyword>
<evidence type="ECO:0000259" key="14">
    <source>
        <dbReference type="Pfam" id="PF21185"/>
    </source>
</evidence>
<dbReference type="GO" id="GO:0043139">
    <property type="term" value="F:5'-3' DNA helicase activity"/>
    <property type="evidence" value="ECO:0007669"/>
    <property type="project" value="UniProtKB-UniRule"/>
</dbReference>
<comment type="subunit">
    <text evidence="11">Heterotrimer of RecB, RecC and RecD. All subunits contribute to DNA-binding.</text>
</comment>
<evidence type="ECO:0000256" key="3">
    <source>
        <dbReference type="ARBA" id="ARBA00022763"/>
    </source>
</evidence>
<dbReference type="GO" id="GO:0009338">
    <property type="term" value="C:exodeoxyribonuclease V complex"/>
    <property type="evidence" value="ECO:0007669"/>
    <property type="project" value="InterPro"/>
</dbReference>
<dbReference type="RefSeq" id="WP_188586584.1">
    <property type="nucleotide sequence ID" value="NZ_BMGC01000013.1"/>
</dbReference>
<comment type="caution">
    <text evidence="15">The sequence shown here is derived from an EMBL/GenBank/DDBJ whole genome shotgun (WGS) entry which is preliminary data.</text>
</comment>
<keyword evidence="9 11" id="KW-0234">DNA repair</keyword>
<evidence type="ECO:0000256" key="9">
    <source>
        <dbReference type="ARBA" id="ARBA00023204"/>
    </source>
</evidence>
<reference evidence="15" key="1">
    <citation type="journal article" date="2014" name="Int. J. Syst. Evol. Microbiol.">
        <title>Complete genome sequence of Corynebacterium casei LMG S-19264T (=DSM 44701T), isolated from a smear-ripened cheese.</title>
        <authorList>
            <consortium name="US DOE Joint Genome Institute (JGI-PGF)"/>
            <person name="Walter F."/>
            <person name="Albersmeier A."/>
            <person name="Kalinowski J."/>
            <person name="Ruckert C."/>
        </authorList>
    </citation>
    <scope>NUCLEOTIDE SEQUENCE</scope>
    <source>
        <strain evidence="15">CGMCC 1.12827</strain>
    </source>
</reference>
<dbReference type="SUPFAM" id="SSF52540">
    <property type="entry name" value="P-loop containing nucleoside triphosphate hydrolases"/>
    <property type="match status" value="1"/>
</dbReference>
<evidence type="ECO:0000313" key="15">
    <source>
        <dbReference type="EMBL" id="GGB33006.1"/>
    </source>
</evidence>
<keyword evidence="3 11" id="KW-0227">DNA damage</keyword>
<evidence type="ECO:0000256" key="2">
    <source>
        <dbReference type="ARBA" id="ARBA00022741"/>
    </source>
</evidence>
<dbReference type="Gene3D" id="1.10.10.1020">
    <property type="entry name" value="RecBCD complex, subunit RecD, N-terminal domain"/>
    <property type="match status" value="1"/>
</dbReference>
<evidence type="ECO:0000256" key="6">
    <source>
        <dbReference type="ARBA" id="ARBA00022839"/>
    </source>
</evidence>
<keyword evidence="6 11" id="KW-0269">Exonuclease</keyword>
<evidence type="ECO:0000256" key="10">
    <source>
        <dbReference type="ARBA" id="ARBA00023235"/>
    </source>
</evidence>
<keyword evidence="4 11" id="KW-0378">Hydrolase</keyword>
<feature type="domain" description="RecBCD enzyme subunit RecD N-terminal" evidence="14">
    <location>
        <begin position="50"/>
        <end position="105"/>
    </location>
</feature>
<dbReference type="AlphaFoldDB" id="A0A916T8A9"/>
<dbReference type="GO" id="GO:0017116">
    <property type="term" value="F:single-stranded DNA helicase activity"/>
    <property type="evidence" value="ECO:0007669"/>
    <property type="project" value="TreeGrafter"/>
</dbReference>
<evidence type="ECO:0000259" key="13">
    <source>
        <dbReference type="Pfam" id="PF13538"/>
    </source>
</evidence>
<keyword evidence="16" id="KW-1185">Reference proteome</keyword>
<name>A0A916T8A9_9ACTN</name>
<keyword evidence="1 11" id="KW-0540">Nuclease</keyword>
<evidence type="ECO:0000256" key="4">
    <source>
        <dbReference type="ARBA" id="ARBA00022801"/>
    </source>
</evidence>
<dbReference type="GO" id="GO:0008854">
    <property type="term" value="F:exodeoxyribonuclease V activity"/>
    <property type="evidence" value="ECO:0007669"/>
    <property type="project" value="InterPro"/>
</dbReference>
<dbReference type="InterPro" id="IPR027785">
    <property type="entry name" value="UvrD-like_helicase_C"/>
</dbReference>
<feature type="compositionally biased region" description="Basic and acidic residues" evidence="12">
    <location>
        <begin position="24"/>
        <end position="33"/>
    </location>
</feature>
<keyword evidence="8 11" id="KW-0238">DNA-binding</keyword>
<evidence type="ECO:0000256" key="5">
    <source>
        <dbReference type="ARBA" id="ARBA00022806"/>
    </source>
</evidence>
<organism evidence="15 16">
    <name type="scientific">Gordonia jinhuaensis</name>
    <dbReference type="NCBI Taxonomy" id="1517702"/>
    <lineage>
        <taxon>Bacteria</taxon>
        <taxon>Bacillati</taxon>
        <taxon>Actinomycetota</taxon>
        <taxon>Actinomycetes</taxon>
        <taxon>Mycobacteriales</taxon>
        <taxon>Gordoniaceae</taxon>
        <taxon>Gordonia</taxon>
    </lineage>
</organism>
<protein>
    <recommendedName>
        <fullName evidence="11">RecBCD enzyme subunit RecD</fullName>
        <ecNumber evidence="11">5.6.2.3</ecNumber>
    </recommendedName>
    <alternativeName>
        <fullName evidence="11">DNA 5'-3' helicase subunit RecD</fullName>
    </alternativeName>
    <alternativeName>
        <fullName evidence="11">Exonuclease V subunit RecD</fullName>
        <shortName evidence="11">ExoV subunit RecD</shortName>
    </alternativeName>
    <alternativeName>
        <fullName evidence="11">Helicase/nuclease RecBCD subunit RecD</fullName>
    </alternativeName>
</protein>
<dbReference type="PANTHER" id="PTHR43788:SF6">
    <property type="entry name" value="DNA HELICASE B"/>
    <property type="match status" value="1"/>
</dbReference>
<dbReference type="HAMAP" id="MF_01487">
    <property type="entry name" value="RecD"/>
    <property type="match status" value="1"/>
</dbReference>
<feature type="binding site" evidence="11">
    <location>
        <begin position="222"/>
        <end position="229"/>
    </location>
    <ligand>
        <name>ATP</name>
        <dbReference type="ChEBI" id="CHEBI:30616"/>
    </ligand>
</feature>
<comment type="function">
    <text evidence="11">A helicase/nuclease that prepares dsDNA breaks (DSB) for recombinational DNA repair. Binds to DSBs and unwinds DNA via a highly rapid and processive ATP-dependent bidirectional helicase activity. Unwinds dsDNA until it encounters a Chi (crossover hotspot instigator) sequence from the 3' direction. Cuts ssDNA a few nucleotides 3' to the Chi site. The properties and activities of the enzyme are changed at Chi. The Chi-altered holoenzyme produces a long 3'-ssDNA overhang and facilitates RecA-binding to the ssDNA for homologous DNA recombination and repair. Holoenzyme degrades any linearized DNA that is unable to undergo homologous recombination. In the holoenzyme this subunit has ssDNA-dependent ATPase and 5'-3' helicase activity. When added to pre-assembled RecBC greatly stimulates nuclease activity and augments holoenzyme processivity. Negatively regulates the RecA-loading ability of RecBCD.</text>
</comment>
<feature type="domain" description="UvrD-like helicase C-terminal" evidence="13">
    <location>
        <begin position="588"/>
        <end position="636"/>
    </location>
</feature>
<dbReference type="NCBIfam" id="TIGR01447">
    <property type="entry name" value="recD"/>
    <property type="match status" value="1"/>
</dbReference>
<sequence length="672" mass="70675">MTEHVRDSSGPAGQAGPIVASTPEHVERDRGDRQTASTATGLLAELNRVGVLDAADIHVTRTIAAGTPGGLPEPVMFAAAVLVRVVRAGSVCLDLARLDEILDIGADPGVAHPDSAEVITAVRAHIGSVAGQSDADTARLRPLRLVDTPAGELLYFDRYFRQELSVRTVLTARSAGRPLVDPEVLRAALDEQFPRTGAVGEPDRQRLAAAVAATTWTTVLAGGPGTGKTFTVARLVAVLDRLGPHRQRVALCAPTGRAAANLAAAVARESEANDRPVAASTIHRLLGTVPGASNRFRHNAANPLPHDVVIVDEASMMSLTLMCRLLEALRPSARLILVGDPDQLASVDAGAVLSDMTDREPDPHAHNEILEAVSAEDLAAPGSAVEPAIGPVEHARVVGGVVMLRRGRRFGGVIAELADAIRRGDTSRVAAIVTGGHSEVVLCDPDGAGPDGARVGAEDPGALADFDADVVAWASAMIASARVGDAPAALRALNGHRVLCAHRDGPSGASWWSRRIQQLLVDSGFVADTRVPYAGQPLLLTANDIRSATFNGDTGVTIDSGDHRLRVAIERGQDIRLIHPARLPEAQPVYAMTIHRSQGSQYDGVSVVIPTLDSTILTRELLYTAVTRARHSVRLIGSMDALLAGVDRKVLRASGLRTPQDQWRELGAASLP</sequence>
<dbReference type="InterPro" id="IPR006344">
    <property type="entry name" value="RecD"/>
</dbReference>
<keyword evidence="10 11" id="KW-0413">Isomerase</keyword>
<accession>A0A916T8A9</accession>
<evidence type="ECO:0000256" key="7">
    <source>
        <dbReference type="ARBA" id="ARBA00022840"/>
    </source>
</evidence>
<dbReference type="GO" id="GO:0005524">
    <property type="term" value="F:ATP binding"/>
    <property type="evidence" value="ECO:0007669"/>
    <property type="project" value="UniProtKB-UniRule"/>
</dbReference>
<dbReference type="EMBL" id="BMGC01000013">
    <property type="protein sequence ID" value="GGB33006.1"/>
    <property type="molecule type" value="Genomic_DNA"/>
</dbReference>
<dbReference type="Gene3D" id="3.40.50.300">
    <property type="entry name" value="P-loop containing nucleotide triphosphate hydrolases"/>
    <property type="match status" value="3"/>
</dbReference>
<dbReference type="GO" id="GO:0000724">
    <property type="term" value="P:double-strand break repair via homologous recombination"/>
    <property type="evidence" value="ECO:0007669"/>
    <property type="project" value="UniProtKB-UniRule"/>
</dbReference>
<evidence type="ECO:0000313" key="16">
    <source>
        <dbReference type="Proteomes" id="UP000621454"/>
    </source>
</evidence>
<dbReference type="InterPro" id="IPR027417">
    <property type="entry name" value="P-loop_NTPase"/>
</dbReference>
<evidence type="ECO:0000256" key="11">
    <source>
        <dbReference type="HAMAP-Rule" id="MF_01487"/>
    </source>
</evidence>
<gene>
    <name evidence="11 15" type="primary">recD</name>
    <name evidence="15" type="ORF">GCM10011489_21400</name>
</gene>
<evidence type="ECO:0000256" key="8">
    <source>
        <dbReference type="ARBA" id="ARBA00023125"/>
    </source>
</evidence>
<dbReference type="Pfam" id="PF21185">
    <property type="entry name" value="RecD_N"/>
    <property type="match status" value="1"/>
</dbReference>
<dbReference type="InterPro" id="IPR049550">
    <property type="entry name" value="RecD_N"/>
</dbReference>
<comment type="catalytic activity">
    <reaction evidence="11">
        <text>ATP + H2O = ADP + phosphate + H(+)</text>
        <dbReference type="Rhea" id="RHEA:13065"/>
        <dbReference type="ChEBI" id="CHEBI:15377"/>
        <dbReference type="ChEBI" id="CHEBI:15378"/>
        <dbReference type="ChEBI" id="CHEBI:30616"/>
        <dbReference type="ChEBI" id="CHEBI:43474"/>
        <dbReference type="ChEBI" id="CHEBI:456216"/>
        <dbReference type="EC" id="5.6.2.3"/>
    </reaction>
</comment>
<comment type="similarity">
    <text evidence="11">Belongs to the RecD family.</text>
</comment>
<dbReference type="Proteomes" id="UP000621454">
    <property type="component" value="Unassembled WGS sequence"/>
</dbReference>
<dbReference type="GO" id="GO:0003677">
    <property type="term" value="F:DNA binding"/>
    <property type="evidence" value="ECO:0007669"/>
    <property type="project" value="UniProtKB-UniRule"/>
</dbReference>